<dbReference type="AlphaFoldDB" id="A0AAN9T3I1"/>
<evidence type="ECO:0000313" key="3">
    <source>
        <dbReference type="Proteomes" id="UP001386955"/>
    </source>
</evidence>
<comment type="caution">
    <text evidence="2">The sequence shown here is derived from an EMBL/GenBank/DDBJ whole genome shotgun (WGS) entry which is preliminary data.</text>
</comment>
<dbReference type="EMBL" id="JAYMYS010000002">
    <property type="protein sequence ID" value="KAK7405978.1"/>
    <property type="molecule type" value="Genomic_DNA"/>
</dbReference>
<sequence length="88" mass="9182">MCAMMTTIRGGTDGSNGGVVSNGSMEEGSDIATIDVILEESELKCVDSENGEGFVWNNTVGTEIHDGQEDDDGSIEKGELGLPVMELG</sequence>
<reference evidence="2 3" key="1">
    <citation type="submission" date="2024-01" db="EMBL/GenBank/DDBJ databases">
        <title>The genomes of 5 underutilized Papilionoideae crops provide insights into root nodulation and disease resistanc.</title>
        <authorList>
            <person name="Jiang F."/>
        </authorList>
    </citation>
    <scope>NUCLEOTIDE SEQUENCE [LARGE SCALE GENOMIC DNA]</scope>
    <source>
        <strain evidence="2">DUOXIRENSHENG_FW03</strain>
        <tissue evidence="2">Leaves</tissue>
    </source>
</reference>
<dbReference type="Proteomes" id="UP001386955">
    <property type="component" value="Unassembled WGS sequence"/>
</dbReference>
<protein>
    <submittedName>
        <fullName evidence="2">Uncharacterized protein</fullName>
    </submittedName>
</protein>
<evidence type="ECO:0000313" key="2">
    <source>
        <dbReference type="EMBL" id="KAK7405978.1"/>
    </source>
</evidence>
<name>A0AAN9T3I1_PSOTE</name>
<feature type="region of interest" description="Disordered" evidence="1">
    <location>
        <begin position="1"/>
        <end position="26"/>
    </location>
</feature>
<accession>A0AAN9T3I1</accession>
<evidence type="ECO:0000256" key="1">
    <source>
        <dbReference type="SAM" id="MobiDB-lite"/>
    </source>
</evidence>
<gene>
    <name evidence="2" type="ORF">VNO78_07590</name>
</gene>
<keyword evidence="3" id="KW-1185">Reference proteome</keyword>
<proteinExistence type="predicted"/>
<organism evidence="2 3">
    <name type="scientific">Psophocarpus tetragonolobus</name>
    <name type="common">Winged bean</name>
    <name type="synonym">Dolichos tetragonolobus</name>
    <dbReference type="NCBI Taxonomy" id="3891"/>
    <lineage>
        <taxon>Eukaryota</taxon>
        <taxon>Viridiplantae</taxon>
        <taxon>Streptophyta</taxon>
        <taxon>Embryophyta</taxon>
        <taxon>Tracheophyta</taxon>
        <taxon>Spermatophyta</taxon>
        <taxon>Magnoliopsida</taxon>
        <taxon>eudicotyledons</taxon>
        <taxon>Gunneridae</taxon>
        <taxon>Pentapetalae</taxon>
        <taxon>rosids</taxon>
        <taxon>fabids</taxon>
        <taxon>Fabales</taxon>
        <taxon>Fabaceae</taxon>
        <taxon>Papilionoideae</taxon>
        <taxon>50 kb inversion clade</taxon>
        <taxon>NPAAA clade</taxon>
        <taxon>indigoferoid/millettioid clade</taxon>
        <taxon>Phaseoleae</taxon>
        <taxon>Psophocarpus</taxon>
    </lineage>
</organism>
<feature type="region of interest" description="Disordered" evidence="1">
    <location>
        <begin position="63"/>
        <end position="88"/>
    </location>
</feature>